<dbReference type="PANTHER" id="PTHR10438">
    <property type="entry name" value="THIOREDOXIN"/>
    <property type="match status" value="1"/>
</dbReference>
<organism evidence="2 3">
    <name type="scientific">Papaver somniferum</name>
    <name type="common">Opium poppy</name>
    <dbReference type="NCBI Taxonomy" id="3469"/>
    <lineage>
        <taxon>Eukaryota</taxon>
        <taxon>Viridiplantae</taxon>
        <taxon>Streptophyta</taxon>
        <taxon>Embryophyta</taxon>
        <taxon>Tracheophyta</taxon>
        <taxon>Spermatophyta</taxon>
        <taxon>Magnoliopsida</taxon>
        <taxon>Ranunculales</taxon>
        <taxon>Papaveraceae</taxon>
        <taxon>Papaveroideae</taxon>
        <taxon>Papaver</taxon>
    </lineage>
</organism>
<dbReference type="Proteomes" id="UP000316621">
    <property type="component" value="Chromosome 2"/>
</dbReference>
<dbReference type="Pfam" id="PF00085">
    <property type="entry name" value="Thioredoxin"/>
    <property type="match status" value="1"/>
</dbReference>
<feature type="domain" description="Thioredoxin" evidence="1">
    <location>
        <begin position="1"/>
        <end position="123"/>
    </location>
</feature>
<dbReference type="OrthoDB" id="10263751at2759"/>
<dbReference type="STRING" id="3469.A0A4Y7IRG6"/>
<dbReference type="AlphaFoldDB" id="A0A4Y7IRG6"/>
<dbReference type="InterPro" id="IPR036249">
    <property type="entry name" value="Thioredoxin-like_sf"/>
</dbReference>
<reference evidence="2 3" key="1">
    <citation type="journal article" date="2018" name="Science">
        <title>The opium poppy genome and morphinan production.</title>
        <authorList>
            <person name="Guo L."/>
            <person name="Winzer T."/>
            <person name="Yang X."/>
            <person name="Li Y."/>
            <person name="Ning Z."/>
            <person name="He Z."/>
            <person name="Teodor R."/>
            <person name="Lu Y."/>
            <person name="Bowser T.A."/>
            <person name="Graham I.A."/>
            <person name="Ye K."/>
        </authorList>
    </citation>
    <scope>NUCLEOTIDE SEQUENCE [LARGE SCALE GENOMIC DNA]</scope>
    <source>
        <strain evidence="3">cv. HN1</strain>
        <tissue evidence="2">Leaves</tissue>
    </source>
</reference>
<dbReference type="InterPro" id="IPR013766">
    <property type="entry name" value="Thioredoxin_domain"/>
</dbReference>
<sequence length="129" mass="14450">MEAVEGQEQLVQSRVMRVLSEESWNYFMTQASSEGCPVAIHFTAAWCMPSVAMNPVFEELAMIYEDVLFLVVDVDDVKEVATKMELKAMPTFLVMKQGGGQVVDKVVGANPEEIRRRIDSFAQSIRASK</sequence>
<protein>
    <recommendedName>
        <fullName evidence="1">Thioredoxin domain-containing protein</fullName>
    </recommendedName>
</protein>
<dbReference type="CDD" id="cd02947">
    <property type="entry name" value="TRX_family"/>
    <property type="match status" value="1"/>
</dbReference>
<proteinExistence type="predicted"/>
<dbReference type="OMA" id="AVFAQMN"/>
<evidence type="ECO:0000259" key="1">
    <source>
        <dbReference type="PROSITE" id="PS51352"/>
    </source>
</evidence>
<accession>A0A4Y7IRG6</accession>
<dbReference type="EMBL" id="CM010716">
    <property type="protein sequence ID" value="RZC50726.1"/>
    <property type="molecule type" value="Genomic_DNA"/>
</dbReference>
<dbReference type="PROSITE" id="PS51352">
    <property type="entry name" value="THIOREDOXIN_2"/>
    <property type="match status" value="1"/>
</dbReference>
<evidence type="ECO:0000313" key="3">
    <source>
        <dbReference type="Proteomes" id="UP000316621"/>
    </source>
</evidence>
<gene>
    <name evidence="2" type="ORF">C5167_019144</name>
</gene>
<dbReference type="Gene3D" id="3.40.30.10">
    <property type="entry name" value="Glutaredoxin"/>
    <property type="match status" value="1"/>
</dbReference>
<name>A0A4Y7IRG6_PAPSO</name>
<dbReference type="InterPro" id="IPR050620">
    <property type="entry name" value="Thioredoxin_H-type-like"/>
</dbReference>
<dbReference type="Gramene" id="RZC50726">
    <property type="protein sequence ID" value="RZC50726"/>
    <property type="gene ID" value="C5167_019144"/>
</dbReference>
<dbReference type="PANTHER" id="PTHR10438:SF242">
    <property type="entry name" value="THIOREDOXIN-LIKE PROTEIN CXXS1"/>
    <property type="match status" value="1"/>
</dbReference>
<keyword evidence="3" id="KW-1185">Reference proteome</keyword>
<evidence type="ECO:0000313" key="2">
    <source>
        <dbReference type="EMBL" id="RZC50726.1"/>
    </source>
</evidence>
<dbReference type="SUPFAM" id="SSF52833">
    <property type="entry name" value="Thioredoxin-like"/>
    <property type="match status" value="1"/>
</dbReference>